<dbReference type="RefSeq" id="XP_010496369.1">
    <property type="nucleotide sequence ID" value="XM_010498067.2"/>
</dbReference>
<organism evidence="2 4">
    <name type="scientific">Camelina sativa</name>
    <name type="common">False flax</name>
    <name type="synonym">Myagrum sativum</name>
    <dbReference type="NCBI Taxonomy" id="90675"/>
    <lineage>
        <taxon>Eukaryota</taxon>
        <taxon>Viridiplantae</taxon>
        <taxon>Streptophyta</taxon>
        <taxon>Embryophyta</taxon>
        <taxon>Tracheophyta</taxon>
        <taxon>Spermatophyta</taxon>
        <taxon>Magnoliopsida</taxon>
        <taxon>eudicotyledons</taxon>
        <taxon>Gunneridae</taxon>
        <taxon>Pentapetalae</taxon>
        <taxon>rosids</taxon>
        <taxon>malvids</taxon>
        <taxon>Brassicales</taxon>
        <taxon>Brassicaceae</taxon>
        <taxon>Camelineae</taxon>
        <taxon>Camelina</taxon>
    </lineage>
</organism>
<feature type="compositionally biased region" description="Polar residues" evidence="1">
    <location>
        <begin position="25"/>
        <end position="44"/>
    </location>
</feature>
<accession>A0ABM0Y6M8</accession>
<dbReference type="GeneID" id="104773455"/>
<evidence type="ECO:0000313" key="2">
    <source>
        <dbReference type="Proteomes" id="UP000694864"/>
    </source>
</evidence>
<keyword evidence="2" id="KW-1185">Reference proteome</keyword>
<evidence type="ECO:0000313" key="3">
    <source>
        <dbReference type="RefSeq" id="XP_010496369.1"/>
    </source>
</evidence>
<gene>
    <name evidence="3 4" type="primary">LOC104773455</name>
</gene>
<proteinExistence type="predicted"/>
<evidence type="ECO:0000256" key="1">
    <source>
        <dbReference type="SAM" id="MobiDB-lite"/>
    </source>
</evidence>
<evidence type="ECO:0000313" key="4">
    <source>
        <dbReference type="RefSeq" id="XP_010496370.1"/>
    </source>
</evidence>
<protein>
    <submittedName>
        <fullName evidence="3 4">Uncharacterized protein LOC104773455 isoform X1</fullName>
    </submittedName>
</protein>
<dbReference type="RefSeq" id="XP_010496370.1">
    <property type="nucleotide sequence ID" value="XM_010498068.2"/>
</dbReference>
<name>A0ABM0Y6M8_CAMSA</name>
<sequence>MSLSVANKKEQVDGLIQEGSKDTNTESGADTTMQMANQQQTGEDSSALDFRAEGESGFDTVTNSTILDGLNKQTVVVNLVEPYLRLGLVVVSSVRRFVSFIMFNKRRNVLMS</sequence>
<feature type="region of interest" description="Disordered" evidence="1">
    <location>
        <begin position="1"/>
        <end position="48"/>
    </location>
</feature>
<dbReference type="Proteomes" id="UP000694864">
    <property type="component" value="Unplaced"/>
</dbReference>
<reference evidence="3 4" key="1">
    <citation type="submission" date="2025-05" db="UniProtKB">
        <authorList>
            <consortium name="RefSeq"/>
        </authorList>
    </citation>
    <scope>IDENTIFICATION</scope>
    <source>
        <tissue evidence="3 4">Leaf</tissue>
    </source>
</reference>